<proteinExistence type="predicted"/>
<accession>A0A150LCF8</accession>
<evidence type="ECO:0000313" key="2">
    <source>
        <dbReference type="EMBL" id="KYD09954.1"/>
    </source>
</evidence>
<dbReference type="RefSeq" id="WP_082791640.1">
    <property type="nucleotide sequence ID" value="NZ_CP040553.1"/>
</dbReference>
<protein>
    <recommendedName>
        <fullName evidence="1">Integrase catalytic domain-containing protein</fullName>
    </recommendedName>
</protein>
<organism evidence="2 3">
    <name type="scientific">Saccharococcus caldoxylosilyticus</name>
    <dbReference type="NCBI Taxonomy" id="81408"/>
    <lineage>
        <taxon>Bacteria</taxon>
        <taxon>Bacillati</taxon>
        <taxon>Bacillota</taxon>
        <taxon>Bacilli</taxon>
        <taxon>Bacillales</taxon>
        <taxon>Anoxybacillaceae</taxon>
        <taxon>Saccharococcus</taxon>
    </lineage>
</organism>
<dbReference type="InterPro" id="IPR001584">
    <property type="entry name" value="Integrase_cat-core"/>
</dbReference>
<dbReference type="AlphaFoldDB" id="A0A150LCF8"/>
<name>A0A150LCF8_9BACL</name>
<reference evidence="2 3" key="1">
    <citation type="submission" date="2016-01" db="EMBL/GenBank/DDBJ databases">
        <title>Draft Genome Sequences of Seven Thermophilic Sporeformers Isolated from Foods.</title>
        <authorList>
            <person name="Berendsen E.M."/>
            <person name="Wells-Bennik M.H."/>
            <person name="Krawcyk A.O."/>
            <person name="De Jong A."/>
            <person name="Holsappel S."/>
            <person name="Eijlander R.T."/>
            <person name="Kuipers O.P."/>
        </authorList>
    </citation>
    <scope>NUCLEOTIDE SEQUENCE [LARGE SCALE GENOMIC DNA]</scope>
    <source>
        <strain evidence="2 3">B4119</strain>
    </source>
</reference>
<dbReference type="GeneID" id="301195244"/>
<dbReference type="Proteomes" id="UP000075455">
    <property type="component" value="Unassembled WGS sequence"/>
</dbReference>
<evidence type="ECO:0000259" key="1">
    <source>
        <dbReference type="Pfam" id="PF13333"/>
    </source>
</evidence>
<dbReference type="Pfam" id="PF13333">
    <property type="entry name" value="rve_2"/>
    <property type="match status" value="1"/>
</dbReference>
<feature type="domain" description="Integrase catalytic" evidence="1">
    <location>
        <begin position="2"/>
        <end position="40"/>
    </location>
</feature>
<comment type="caution">
    <text evidence="2">The sequence shown here is derived from an EMBL/GenBank/DDBJ whole genome shotgun (WGS) entry which is preliminary data.</text>
</comment>
<dbReference type="EMBL" id="LQYS01000094">
    <property type="protein sequence ID" value="KYD09954.1"/>
    <property type="molecule type" value="Genomic_DNA"/>
</dbReference>
<evidence type="ECO:0000313" key="3">
    <source>
        <dbReference type="Proteomes" id="UP000075455"/>
    </source>
</evidence>
<sequence>MENFFSHFQSECFHLCFFRTAEEVKYAVHKYIRFYNHQRFQKK</sequence>
<dbReference type="GO" id="GO:0015074">
    <property type="term" value="P:DNA integration"/>
    <property type="evidence" value="ECO:0007669"/>
    <property type="project" value="InterPro"/>
</dbReference>
<gene>
    <name evidence="2" type="ORF">B4119_4263</name>
</gene>